<evidence type="ECO:0000313" key="2">
    <source>
        <dbReference type="Proteomes" id="UP000784294"/>
    </source>
</evidence>
<protein>
    <submittedName>
        <fullName evidence="1">Uncharacterized protein</fullName>
    </submittedName>
</protein>
<organism evidence="1 2">
    <name type="scientific">Protopolystoma xenopodis</name>
    <dbReference type="NCBI Taxonomy" id="117903"/>
    <lineage>
        <taxon>Eukaryota</taxon>
        <taxon>Metazoa</taxon>
        <taxon>Spiralia</taxon>
        <taxon>Lophotrochozoa</taxon>
        <taxon>Platyhelminthes</taxon>
        <taxon>Monogenea</taxon>
        <taxon>Polyopisthocotylea</taxon>
        <taxon>Polystomatidea</taxon>
        <taxon>Polystomatidae</taxon>
        <taxon>Protopolystoma</taxon>
    </lineage>
</organism>
<dbReference type="AlphaFoldDB" id="A0A3S5CMY1"/>
<accession>A0A3S5CMY1</accession>
<reference evidence="1" key="1">
    <citation type="submission" date="2018-11" db="EMBL/GenBank/DDBJ databases">
        <authorList>
            <consortium name="Pathogen Informatics"/>
        </authorList>
    </citation>
    <scope>NUCLEOTIDE SEQUENCE</scope>
</reference>
<dbReference type="Proteomes" id="UP000784294">
    <property type="component" value="Unassembled WGS sequence"/>
</dbReference>
<proteinExistence type="predicted"/>
<evidence type="ECO:0000313" key="1">
    <source>
        <dbReference type="EMBL" id="VEL22041.1"/>
    </source>
</evidence>
<name>A0A3S5CMY1_9PLAT</name>
<sequence>MTPPGILLRYSQHIHGLGVVQLVQEDANTAHPIQTDLAQQIVALSYTKLSPTNKRFSNVTYKRGLGTVAFRKLGVTVVTVVQERSRGGLARRVKMYRTNWLQGRTS</sequence>
<gene>
    <name evidence="1" type="ORF">PXEA_LOCUS15481</name>
</gene>
<comment type="caution">
    <text evidence="1">The sequence shown here is derived from an EMBL/GenBank/DDBJ whole genome shotgun (WGS) entry which is preliminary data.</text>
</comment>
<dbReference type="EMBL" id="CAAALY010054404">
    <property type="protein sequence ID" value="VEL22041.1"/>
    <property type="molecule type" value="Genomic_DNA"/>
</dbReference>
<keyword evidence="2" id="KW-1185">Reference proteome</keyword>